<dbReference type="Proteomes" id="UP000307440">
    <property type="component" value="Unassembled WGS sequence"/>
</dbReference>
<evidence type="ECO:0000313" key="13">
    <source>
        <dbReference type="EMBL" id="TFK21369.1"/>
    </source>
</evidence>
<comment type="similarity">
    <text evidence="2 5">Belongs to the NRAP family.</text>
</comment>
<dbReference type="GO" id="GO:0006364">
    <property type="term" value="P:rRNA processing"/>
    <property type="evidence" value="ECO:0007669"/>
    <property type="project" value="UniProtKB-KW"/>
</dbReference>
<evidence type="ECO:0000256" key="6">
    <source>
        <dbReference type="SAM" id="MobiDB-lite"/>
    </source>
</evidence>
<dbReference type="Pfam" id="PF17407">
    <property type="entry name" value="Nrap_D6"/>
    <property type="match status" value="1"/>
</dbReference>
<feature type="domain" description="Nrap protein" evidence="7">
    <location>
        <begin position="199"/>
        <end position="342"/>
    </location>
</feature>
<dbReference type="OrthoDB" id="10251401at2759"/>
<feature type="domain" description="Nrap protein" evidence="11">
    <location>
        <begin position="912"/>
        <end position="1072"/>
    </location>
</feature>
<evidence type="ECO:0000256" key="2">
    <source>
        <dbReference type="ARBA" id="ARBA00006674"/>
    </source>
</evidence>
<dbReference type="InterPro" id="IPR035368">
    <property type="entry name" value="Nrap_D3"/>
</dbReference>
<gene>
    <name evidence="13" type="ORF">FA15DRAFT_624043</name>
</gene>
<feature type="domain" description="Nrap protein" evidence="10">
    <location>
        <begin position="697"/>
        <end position="910"/>
    </location>
</feature>
<dbReference type="Gene3D" id="1.10.1410.10">
    <property type="match status" value="2"/>
</dbReference>
<evidence type="ECO:0000259" key="12">
    <source>
        <dbReference type="Pfam" id="PF17407"/>
    </source>
</evidence>
<feature type="domain" description="Nrap protein" evidence="9">
    <location>
        <begin position="502"/>
        <end position="663"/>
    </location>
</feature>
<dbReference type="GO" id="GO:0034456">
    <property type="term" value="C:UTP-C complex"/>
    <property type="evidence" value="ECO:0007669"/>
    <property type="project" value="TreeGrafter"/>
</dbReference>
<dbReference type="GO" id="GO:0032545">
    <property type="term" value="C:CURI complex"/>
    <property type="evidence" value="ECO:0007669"/>
    <property type="project" value="TreeGrafter"/>
</dbReference>
<dbReference type="PANTHER" id="PTHR17972:SF0">
    <property type="entry name" value="NUCLEOLAR PROTEIN 6"/>
    <property type="match status" value="1"/>
</dbReference>
<keyword evidence="4 5" id="KW-0539">Nucleus</keyword>
<evidence type="ECO:0000256" key="3">
    <source>
        <dbReference type="ARBA" id="ARBA00022884"/>
    </source>
</evidence>
<reference evidence="13 14" key="1">
    <citation type="journal article" date="2019" name="Nat. Ecol. Evol.">
        <title>Megaphylogeny resolves global patterns of mushroom evolution.</title>
        <authorList>
            <person name="Varga T."/>
            <person name="Krizsan K."/>
            <person name="Foldi C."/>
            <person name="Dima B."/>
            <person name="Sanchez-Garcia M."/>
            <person name="Sanchez-Ramirez S."/>
            <person name="Szollosi G.J."/>
            <person name="Szarkandi J.G."/>
            <person name="Papp V."/>
            <person name="Albert L."/>
            <person name="Andreopoulos W."/>
            <person name="Angelini C."/>
            <person name="Antonin V."/>
            <person name="Barry K.W."/>
            <person name="Bougher N.L."/>
            <person name="Buchanan P."/>
            <person name="Buyck B."/>
            <person name="Bense V."/>
            <person name="Catcheside P."/>
            <person name="Chovatia M."/>
            <person name="Cooper J."/>
            <person name="Damon W."/>
            <person name="Desjardin D."/>
            <person name="Finy P."/>
            <person name="Geml J."/>
            <person name="Haridas S."/>
            <person name="Hughes K."/>
            <person name="Justo A."/>
            <person name="Karasinski D."/>
            <person name="Kautmanova I."/>
            <person name="Kiss B."/>
            <person name="Kocsube S."/>
            <person name="Kotiranta H."/>
            <person name="LaButti K.M."/>
            <person name="Lechner B.E."/>
            <person name="Liimatainen K."/>
            <person name="Lipzen A."/>
            <person name="Lukacs Z."/>
            <person name="Mihaltcheva S."/>
            <person name="Morgado L.N."/>
            <person name="Niskanen T."/>
            <person name="Noordeloos M.E."/>
            <person name="Ohm R.A."/>
            <person name="Ortiz-Santana B."/>
            <person name="Ovrebo C."/>
            <person name="Racz N."/>
            <person name="Riley R."/>
            <person name="Savchenko A."/>
            <person name="Shiryaev A."/>
            <person name="Soop K."/>
            <person name="Spirin V."/>
            <person name="Szebenyi C."/>
            <person name="Tomsovsky M."/>
            <person name="Tulloss R.E."/>
            <person name="Uehling J."/>
            <person name="Grigoriev I.V."/>
            <person name="Vagvolgyi C."/>
            <person name="Papp T."/>
            <person name="Martin F.M."/>
            <person name="Miettinen O."/>
            <person name="Hibbett D.S."/>
            <person name="Nagy L.G."/>
        </authorList>
    </citation>
    <scope>NUCLEOTIDE SEQUENCE [LARGE SCALE GENOMIC DNA]</scope>
    <source>
        <strain evidence="13 14">CBS 121175</strain>
    </source>
</reference>
<dbReference type="Pfam" id="PF17403">
    <property type="entry name" value="Nrap_D2"/>
    <property type="match status" value="1"/>
</dbReference>
<feature type="region of interest" description="Disordered" evidence="6">
    <location>
        <begin position="1"/>
        <end position="78"/>
    </location>
</feature>
<dbReference type="InterPro" id="IPR035082">
    <property type="entry name" value="Nrap_D1"/>
</dbReference>
<evidence type="ECO:0000256" key="4">
    <source>
        <dbReference type="ARBA" id="ARBA00023242"/>
    </source>
</evidence>
<dbReference type="Pfam" id="PF17405">
    <property type="entry name" value="Nrap_D4"/>
    <property type="match status" value="1"/>
</dbReference>
<dbReference type="InterPro" id="IPR035367">
    <property type="entry name" value="Nrap_D2"/>
</dbReference>
<dbReference type="Pfam" id="PF03813">
    <property type="entry name" value="Nrap"/>
    <property type="match status" value="1"/>
</dbReference>
<organism evidence="13 14">
    <name type="scientific">Coprinopsis marcescibilis</name>
    <name type="common">Agaric fungus</name>
    <name type="synonym">Psathyrella marcescibilis</name>
    <dbReference type="NCBI Taxonomy" id="230819"/>
    <lineage>
        <taxon>Eukaryota</taxon>
        <taxon>Fungi</taxon>
        <taxon>Dikarya</taxon>
        <taxon>Basidiomycota</taxon>
        <taxon>Agaricomycotina</taxon>
        <taxon>Agaricomycetes</taxon>
        <taxon>Agaricomycetidae</taxon>
        <taxon>Agaricales</taxon>
        <taxon>Agaricineae</taxon>
        <taxon>Psathyrellaceae</taxon>
        <taxon>Coprinopsis</taxon>
    </lineage>
</organism>
<dbReference type="GO" id="GO:0003723">
    <property type="term" value="F:RNA binding"/>
    <property type="evidence" value="ECO:0007669"/>
    <property type="project" value="UniProtKB-KW"/>
</dbReference>
<dbReference type="InterPro" id="IPR035370">
    <property type="entry name" value="Nrap_D5"/>
</dbReference>
<evidence type="ECO:0000259" key="8">
    <source>
        <dbReference type="Pfam" id="PF17403"/>
    </source>
</evidence>
<keyword evidence="5" id="KW-0690">Ribosome biogenesis</keyword>
<keyword evidence="5" id="KW-0687">Ribonucleoprotein</keyword>
<keyword evidence="5" id="KW-0698">rRNA processing</keyword>
<evidence type="ECO:0000259" key="9">
    <source>
        <dbReference type="Pfam" id="PF17404"/>
    </source>
</evidence>
<dbReference type="GO" id="GO:0032040">
    <property type="term" value="C:small-subunit processome"/>
    <property type="evidence" value="ECO:0007669"/>
    <property type="project" value="TreeGrafter"/>
</dbReference>
<dbReference type="InterPro" id="IPR035371">
    <property type="entry name" value="Nrap_D6"/>
</dbReference>
<evidence type="ECO:0000259" key="10">
    <source>
        <dbReference type="Pfam" id="PF17405"/>
    </source>
</evidence>
<dbReference type="EMBL" id="ML210270">
    <property type="protein sequence ID" value="TFK21369.1"/>
    <property type="molecule type" value="Genomic_DNA"/>
</dbReference>
<dbReference type="Gene3D" id="3.30.70.3030">
    <property type="match status" value="1"/>
</dbReference>
<feature type="domain" description="Nrap protein" evidence="12">
    <location>
        <begin position="1077"/>
        <end position="1214"/>
    </location>
</feature>
<feature type="compositionally biased region" description="Acidic residues" evidence="6">
    <location>
        <begin position="24"/>
        <end position="43"/>
    </location>
</feature>
<keyword evidence="14" id="KW-1185">Reference proteome</keyword>
<evidence type="ECO:0000256" key="5">
    <source>
        <dbReference type="RuleBase" id="RU364032"/>
    </source>
</evidence>
<comment type="subcellular location">
    <subcellularLocation>
        <location evidence="1 5">Nucleus</location>
        <location evidence="1 5">Nucleolus</location>
    </subcellularLocation>
</comment>
<dbReference type="PANTHER" id="PTHR17972">
    <property type="entry name" value="NUCLEOLAR RNA-ASSOCIATED PROTEIN"/>
    <property type="match status" value="1"/>
</dbReference>
<dbReference type="STRING" id="230819.A0A5C3KLX5"/>
<accession>A0A5C3KLX5</accession>
<dbReference type="Pfam" id="PF17404">
    <property type="entry name" value="Nrap_D3"/>
    <property type="match status" value="1"/>
</dbReference>
<name>A0A5C3KLX5_COPMA</name>
<protein>
    <recommendedName>
        <fullName evidence="5">U3 small nucleolar RNA-associated protein 22</fullName>
    </recommendedName>
</protein>
<sequence length="1218" mass="135432">MVPDLKRKRQVESEPRKTRKLSEEPEENDQVEGEVLSNDEDKENDWAGVDGNEEGPSDTQNERININNSDSKHKLPPTAEELRAIREATDLYRSSSFKLQIDALLPNVRPKPSRTPALEKFLLNLHTFLFKISSVTPQHPLEAARKLLKKGIAVPYCPPLPTEETNWKVAFEAPSDITLVGSWPNKVSVKPKDELYYGVDVAVEMPESLFQEKDYLNGRFFQKKAFYLATIASAIQKSKSGLNVDLSYESSSGDPRLTKLVLTPKSDGSQSDFSKLKARVCIIPTLPFPSPIPLHRLSPAQSNLKVNLNPDRPAPPTPSYNNALLYSLTPKPHLLSAYNVIQSAPAYSDALTLLKIWANQRGFGKGSRMCVKGFEDSGNFWSGLLELLLTGESTRTKRRPLGKGLSSYQLFKAALSCLAKHDFEKEPIFIKSKDGQRFQPEDFRPPAFVDSASLINLVSYIPTGCLDLLRYEASQTLEALDTSTLAVDPFTQVFLQDHRDVLARFDVVLRVDISGARARDSSVHETLDRGSAFQQLIFRLDSLLRQALGPRVKAVSLLLPSTSTSSPSMRPLSQANPSIPTSLFLGLILAPEHAFQLVQHGPAAEDQITPELAAFRELWGTKSEVRRFKDGRITESVVWDVRNADERSHVPAMVVKHILGWHFGIGEDKVQSWQAEYDGIVKLPKEISSRYAEVVGNGIGFKGALQAFDGLVKAIKALDEELPLALVNASPISDYLRYTSAFSPVPLTPSLAASLPPTGRYHQPIDIVLEFEKSGKWPDELRAIQKIKLAFFEQIAASLMGSVNGLKAAVVLGSGNTTDSNELTDKAYLEITTPEGWAFRARIWHDREATLLDRILDDKGPLAHIAVSKQKRQEERKGQEYLDAVVAKELYAQRFIHAPRHHRAIASLCHQYSAFPGTCRLVKRWLASHWLLGGHVSEEAVELLCAQFFVGDGKLVGAETESNIPVPNSVPSTKERGFAAVIRFLSEWKWEDGPIFVCLYGPRPTGEDSKAGTAAGSDGVWTLSTEVDHEGKMWTKRGPDAIVARRIRALAGATRKYMQGAENGLFQVRAMFVHPVDDYDFVVNLDPSLLPRYVQNVNPDQKLLARHGKFANMSNLPTSTIPGFDPGRLLFDDLQRTYTDTFRLFFDPYGGDRFGGVWDPILKIERPFRVLGGFSSQPVAQVNEKEKSKGLVMLNEDGVLAEIQRIGTGLVKSVTKSR</sequence>
<feature type="domain" description="Nrap protein" evidence="8">
    <location>
        <begin position="347"/>
        <end position="496"/>
    </location>
</feature>
<feature type="compositionally biased region" description="Basic and acidic residues" evidence="6">
    <location>
        <begin position="10"/>
        <end position="23"/>
    </location>
</feature>
<dbReference type="InterPro" id="IPR005554">
    <property type="entry name" value="NOL6/Upt22"/>
</dbReference>
<evidence type="ECO:0000259" key="11">
    <source>
        <dbReference type="Pfam" id="PF17406"/>
    </source>
</evidence>
<dbReference type="GO" id="GO:0006409">
    <property type="term" value="P:tRNA export from nucleus"/>
    <property type="evidence" value="ECO:0007669"/>
    <property type="project" value="TreeGrafter"/>
</dbReference>
<proteinExistence type="inferred from homology"/>
<evidence type="ECO:0000256" key="1">
    <source>
        <dbReference type="ARBA" id="ARBA00004604"/>
    </source>
</evidence>
<feature type="compositionally biased region" description="Polar residues" evidence="6">
    <location>
        <begin position="57"/>
        <end position="69"/>
    </location>
</feature>
<dbReference type="Pfam" id="PF17406">
    <property type="entry name" value="Nrap_D5"/>
    <property type="match status" value="1"/>
</dbReference>
<dbReference type="AlphaFoldDB" id="A0A5C3KLX5"/>
<evidence type="ECO:0000259" key="7">
    <source>
        <dbReference type="Pfam" id="PF03813"/>
    </source>
</evidence>
<evidence type="ECO:0000313" key="14">
    <source>
        <dbReference type="Proteomes" id="UP000307440"/>
    </source>
</evidence>
<dbReference type="InterPro" id="IPR035369">
    <property type="entry name" value="Nrap_D4"/>
</dbReference>
<keyword evidence="3 5" id="KW-0694">RNA-binding</keyword>